<feature type="compositionally biased region" description="Basic and acidic residues" evidence="1">
    <location>
        <begin position="1"/>
        <end position="15"/>
    </location>
</feature>
<proteinExistence type="predicted"/>
<protein>
    <submittedName>
        <fullName evidence="2">Uncharacterized protein</fullName>
    </submittedName>
</protein>
<gene>
    <name evidence="2" type="ORF">AVDCRST_MAG33-3160</name>
</gene>
<accession>A0A6J4VI32</accession>
<sequence>MPRWDFWSKRRREPEAPPSSPPAESARTASYGSPPPIRTPTVPVLSPERRERRIIDLRRREAGLLYDIEQARLAQSPENPWQERIDLLRESIATIASDRARLDAAGPEPTWPVPPLRITELSVSLDEPVEVAFALDRQVFRYVEATDWDNRGGMVVRGDLRLVSGDPSLVARDLRTISTPPSWEPVLDAALLAFALDLRDTALDGGKLPIALTLRDIIREDHEAGGWSNLHGTNDVLVRRAFARQELRAEENRLAAELAREDEQRRTILDRLPIARKRLATVRDELVALGVDPDRA</sequence>
<dbReference type="AlphaFoldDB" id="A0A6J4VI32"/>
<evidence type="ECO:0000256" key="1">
    <source>
        <dbReference type="SAM" id="MobiDB-lite"/>
    </source>
</evidence>
<feature type="region of interest" description="Disordered" evidence="1">
    <location>
        <begin position="1"/>
        <end position="45"/>
    </location>
</feature>
<name>A0A6J4VI32_9BACT</name>
<organism evidence="2">
    <name type="scientific">uncultured Thermomicrobiales bacterium</name>
    <dbReference type="NCBI Taxonomy" id="1645740"/>
    <lineage>
        <taxon>Bacteria</taxon>
        <taxon>Pseudomonadati</taxon>
        <taxon>Thermomicrobiota</taxon>
        <taxon>Thermomicrobia</taxon>
        <taxon>Thermomicrobiales</taxon>
        <taxon>environmental samples</taxon>
    </lineage>
</organism>
<evidence type="ECO:0000313" key="2">
    <source>
        <dbReference type="EMBL" id="CAA9576926.1"/>
    </source>
</evidence>
<dbReference type="EMBL" id="CADCWK010000399">
    <property type="protein sequence ID" value="CAA9576926.1"/>
    <property type="molecule type" value="Genomic_DNA"/>
</dbReference>
<reference evidence="2" key="1">
    <citation type="submission" date="2020-02" db="EMBL/GenBank/DDBJ databases">
        <authorList>
            <person name="Meier V. D."/>
        </authorList>
    </citation>
    <scope>NUCLEOTIDE SEQUENCE</scope>
    <source>
        <strain evidence="2">AVDCRST_MAG33</strain>
    </source>
</reference>